<dbReference type="InterPro" id="IPR032585">
    <property type="entry name" value="DUF4912"/>
</dbReference>
<organism evidence="5 6">
    <name type="scientific">Cylindrospermopsis raciborskii CENA302</name>
    <dbReference type="NCBI Taxonomy" id="1170768"/>
    <lineage>
        <taxon>Bacteria</taxon>
        <taxon>Bacillati</taxon>
        <taxon>Cyanobacteriota</taxon>
        <taxon>Cyanophyceae</taxon>
        <taxon>Nostocales</taxon>
        <taxon>Aphanizomenonaceae</taxon>
        <taxon>Cylindrospermopsis</taxon>
    </lineage>
</organism>
<sequence>MRKESKNNNLNLNSPNKITRNLLLLFLILGGSLLTTNLFAPALAQSNTENNGLELLPKVANKNKVRIDGSIKLLMINQKLKNSFQELFPDTQVEIGTSGNDAAIKSLLNGQIDVAAIARGLTPAEKAQGLEQVRLTREKIAVVVGVDNPFQGGLTIGEFTRIFRGEITNWSEVGGPPTAIRFIDRSVTSETRRSLGGYPVFNFPEFTSNNDKYLTVSRDKTTEIIQQLGKDGISYAIVSQVKTVPQVRILKIQGTYPDHSKYPFSLPLVYAYKRNSDPIVVNFVDLATTQVGKKAISKAKEEEMSAVATLPNTAQNSTPASESLAPIYSQNALLSNVSPERNNDNYFGYASRLFSGVVGNRKLLGLLIGLCFLVMVITFLLWLLMGRKSRRKKNLVAGGVSDSSKRAKRRILKETDNNSNEDLPNYSLHPDMEQVASDSDVFDQAVGLDFGELVWDIEAPVPVINTPDSPESPILTPPPPVTENHIPPNNSQIGTGSSIVFIPRSAKWAYVHWYISESDRQLAKQRGGNILAIRLYDVTNLDLSVQSPPLVKEYECEESGSDYYLAIPRTHHEYMTEIGYLTNDHQWLNIARSQTIWTYNLPDRELYS</sequence>
<proteinExistence type="predicted"/>
<evidence type="ECO:0000256" key="1">
    <source>
        <dbReference type="ARBA" id="ARBA00022729"/>
    </source>
</evidence>
<reference evidence="5 6" key="1">
    <citation type="submission" date="2017-01" db="EMBL/GenBank/DDBJ databases">
        <authorList>
            <person name="Abreu V.A."/>
            <person name="Popin R.V."/>
            <person name="Rigonato J."/>
            <person name="Andreote A.P."/>
            <person name="Schaker P.C."/>
            <person name="Hoff-Risseti C."/>
            <person name="Alvarenga D.O."/>
            <person name="Varani A.M."/>
            <person name="Fiore M.F."/>
        </authorList>
    </citation>
    <scope>NUCLEOTIDE SEQUENCE [LARGE SCALE GENOMIC DNA]</scope>
    <source>
        <strain evidence="5 6">CENA302</strain>
    </source>
</reference>
<dbReference type="PANTHER" id="PTHR30570:SF1">
    <property type="entry name" value="PHOSPHATE-BINDING PROTEIN PSTS"/>
    <property type="match status" value="1"/>
</dbReference>
<accession>A0A9Q5W8Z3</accession>
<evidence type="ECO:0000313" key="6">
    <source>
        <dbReference type="Proteomes" id="UP000190056"/>
    </source>
</evidence>
<dbReference type="Gene3D" id="3.40.190.10">
    <property type="entry name" value="Periplasmic binding protein-like II"/>
    <property type="match status" value="2"/>
</dbReference>
<gene>
    <name evidence="5" type="ORF">CENA302_10155</name>
</gene>
<dbReference type="Pfam" id="PF12849">
    <property type="entry name" value="PBP_like_2"/>
    <property type="match status" value="1"/>
</dbReference>
<name>A0A9Q5W8Z3_9CYAN</name>
<dbReference type="SUPFAM" id="SSF53850">
    <property type="entry name" value="Periplasmic binding protein-like II"/>
    <property type="match status" value="1"/>
</dbReference>
<feature type="region of interest" description="Disordered" evidence="2">
    <location>
        <begin position="406"/>
        <end position="427"/>
    </location>
</feature>
<protein>
    <submittedName>
        <fullName evidence="5">Phosphate starvation-inducible protein PhoH</fullName>
    </submittedName>
</protein>
<comment type="caution">
    <text evidence="5">The sequence shown here is derived from an EMBL/GenBank/DDBJ whole genome shotgun (WGS) entry which is preliminary data.</text>
</comment>
<dbReference type="InterPro" id="IPR050811">
    <property type="entry name" value="Phosphate_ABC_transporter"/>
</dbReference>
<dbReference type="InterPro" id="IPR024370">
    <property type="entry name" value="PBP_domain"/>
</dbReference>
<evidence type="ECO:0000313" key="5">
    <source>
        <dbReference type="EMBL" id="OPH09520.1"/>
    </source>
</evidence>
<feature type="transmembrane region" description="Helical" evidence="3">
    <location>
        <begin position="363"/>
        <end position="384"/>
    </location>
</feature>
<dbReference type="EMBL" id="MTPU01000046">
    <property type="protein sequence ID" value="OPH09520.1"/>
    <property type="molecule type" value="Genomic_DNA"/>
</dbReference>
<feature type="domain" description="PBP" evidence="4">
    <location>
        <begin position="63"/>
        <end position="198"/>
    </location>
</feature>
<keyword evidence="1" id="KW-0732">Signal</keyword>
<keyword evidence="3" id="KW-0812">Transmembrane</keyword>
<dbReference type="AlphaFoldDB" id="A0A9Q5W8Z3"/>
<dbReference type="PANTHER" id="PTHR30570">
    <property type="entry name" value="PERIPLASMIC PHOSPHATE BINDING COMPONENT OF PHOSPHATE ABC TRANSPORTER"/>
    <property type="match status" value="1"/>
</dbReference>
<keyword evidence="3" id="KW-1133">Transmembrane helix</keyword>
<evidence type="ECO:0000256" key="3">
    <source>
        <dbReference type="SAM" id="Phobius"/>
    </source>
</evidence>
<dbReference type="Proteomes" id="UP000190056">
    <property type="component" value="Unassembled WGS sequence"/>
</dbReference>
<evidence type="ECO:0000259" key="4">
    <source>
        <dbReference type="Pfam" id="PF12849"/>
    </source>
</evidence>
<dbReference type="Pfam" id="PF16258">
    <property type="entry name" value="DUF4912"/>
    <property type="match status" value="1"/>
</dbReference>
<evidence type="ECO:0000256" key="2">
    <source>
        <dbReference type="SAM" id="MobiDB-lite"/>
    </source>
</evidence>
<keyword evidence="3" id="KW-0472">Membrane</keyword>